<dbReference type="CDD" id="cd00112">
    <property type="entry name" value="LDLa"/>
    <property type="match status" value="1"/>
</dbReference>
<dbReference type="EMBL" id="JAXCGZ010013871">
    <property type="protein sequence ID" value="KAK7071859.1"/>
    <property type="molecule type" value="Genomic_DNA"/>
</dbReference>
<dbReference type="InterPro" id="IPR023415">
    <property type="entry name" value="LDLR_class-A_CS"/>
</dbReference>
<name>A0AAN9A2I2_HALRR</name>
<dbReference type="PANTHER" id="PTHR24652">
    <property type="entry name" value="LOW-DENSITY LIPOPROTEIN RECEPTOR CLASS A DOMAIN-CONTAINING PROTEIN 2"/>
    <property type="match status" value="1"/>
</dbReference>
<dbReference type="Gene3D" id="4.10.400.10">
    <property type="entry name" value="Low-density Lipoprotein Receptor"/>
    <property type="match status" value="1"/>
</dbReference>
<comment type="caution">
    <text evidence="5">The sequence shown here is derived from an EMBL/GenBank/DDBJ whole genome shotgun (WGS) entry which is preliminary data.</text>
</comment>
<sequence length="969" mass="107174">MASATTLEIRQGVTSDDYLLEKIEGGDPKTTQEHVVAVDTGFYVRLRGFFNKNSKLAIVYTSFSYLGSCYSMTDLMCHNHRCIPKMLRCDGFDHCGDNSDEPATCYVGAGNKGALTPEDAAWWYQHTPNYYFPQKSSLFGGPHGWSGVLLLTSLIVMVLLIIGLISYMFRHGPDRRLLRERRIHGLHSRRGSASDDVEVIDAAADDPPLYEPPPDYDEVIKVILSGNNLKLVRRPGGVTAWVPDKLAEEGQNNGTQPKNERPLRTRHASLDLEQGMEVVLWNSNSSNAPRNGNNATIASSENESSTPLSPNVPFRMGHVRRSSLPTAPTTEAMQNNVQGHSVSVAPETIPEAPETMESPRPPIRHVHTLSSPQISIRSFNYDTSAVSTPGPSTPHLLRTSTKTRKSKKGTKKGGKRKRSSASRKPENQNIRDDSAPPSYEDAMQQNIHNEARSTTPDYMTSDMTNHINESTQTSIETTAIPETECLSPTDRVQAAREMFQKLSKGDSKSHQKNSESSFAQHLAKRPVVPVNKSKYPRGTSSGGTISRGTVKARKAMLLKAQKQKPDCECNGACSCAHFKLDSPSEETPFNGGVKSKVNYYLTIEESNKKREQDSSADELTSQQISLAPQKAIVLPETNNSTPKKRKLVRNQSAPTIGRIRDRDLEIYFSQNDEAVENTMSSPTEDMERPLITPVAESPRPVFIIPKNTVSNGEDTAPDTPSIKNRVKLYNELAKSESPPPMPLRSPSPIRSPTMGIRINQFLHTDSTESLEGDNNSKVLCMRGKKDSGCDANIKPGLVREATAKFITTLATDIRPKLHLQDSDEWNADCYTSQPIKIPYLNLTNEISSSPDMCDNDILPLPPLKREEAESIELWDSISQGKSDTNENVMQTIVSKKSPVASSGAVPKKSPGEVTTNLTKKRNVVQLREDREAVKAIPSLHDLETMCSVRDFDDASPVHDTIKNNREFTT</sequence>
<dbReference type="SMART" id="SM00192">
    <property type="entry name" value="LDLa"/>
    <property type="match status" value="1"/>
</dbReference>
<gene>
    <name evidence="5" type="ORF">SK128_015634</name>
</gene>
<keyword evidence="6" id="KW-1185">Reference proteome</keyword>
<dbReference type="Proteomes" id="UP001381693">
    <property type="component" value="Unassembled WGS sequence"/>
</dbReference>
<feature type="compositionally biased region" description="Low complexity" evidence="3">
    <location>
        <begin position="537"/>
        <end position="546"/>
    </location>
</feature>
<comment type="caution">
    <text evidence="2">Lacks conserved residue(s) required for the propagation of feature annotation.</text>
</comment>
<feature type="transmembrane region" description="Helical" evidence="4">
    <location>
        <begin position="144"/>
        <end position="169"/>
    </location>
</feature>
<organism evidence="5 6">
    <name type="scientific">Halocaridina rubra</name>
    <name type="common">Hawaiian red shrimp</name>
    <dbReference type="NCBI Taxonomy" id="373956"/>
    <lineage>
        <taxon>Eukaryota</taxon>
        <taxon>Metazoa</taxon>
        <taxon>Ecdysozoa</taxon>
        <taxon>Arthropoda</taxon>
        <taxon>Crustacea</taxon>
        <taxon>Multicrustacea</taxon>
        <taxon>Malacostraca</taxon>
        <taxon>Eumalacostraca</taxon>
        <taxon>Eucarida</taxon>
        <taxon>Decapoda</taxon>
        <taxon>Pleocyemata</taxon>
        <taxon>Caridea</taxon>
        <taxon>Atyoidea</taxon>
        <taxon>Atyidae</taxon>
        <taxon>Halocaridina</taxon>
    </lineage>
</organism>
<evidence type="ECO:0000256" key="3">
    <source>
        <dbReference type="SAM" id="MobiDB-lite"/>
    </source>
</evidence>
<keyword evidence="4" id="KW-1133">Transmembrane helix</keyword>
<protein>
    <submittedName>
        <fullName evidence="5">Uncharacterized protein</fullName>
    </submittedName>
</protein>
<dbReference type="InterPro" id="IPR036055">
    <property type="entry name" value="LDL_receptor-like_sf"/>
</dbReference>
<accession>A0AAN9A2I2</accession>
<feature type="disulfide bond" evidence="2">
    <location>
        <begin position="77"/>
        <end position="95"/>
    </location>
</feature>
<proteinExistence type="predicted"/>
<feature type="compositionally biased region" description="Basic residues" evidence="3">
    <location>
        <begin position="401"/>
        <end position="421"/>
    </location>
</feature>
<evidence type="ECO:0000256" key="1">
    <source>
        <dbReference type="ARBA" id="ARBA00023157"/>
    </source>
</evidence>
<reference evidence="5 6" key="1">
    <citation type="submission" date="2023-11" db="EMBL/GenBank/DDBJ databases">
        <title>Halocaridina rubra genome assembly.</title>
        <authorList>
            <person name="Smith C."/>
        </authorList>
    </citation>
    <scope>NUCLEOTIDE SEQUENCE [LARGE SCALE GENOMIC DNA]</scope>
    <source>
        <strain evidence="5">EP-1</strain>
        <tissue evidence="5">Whole</tissue>
    </source>
</reference>
<feature type="region of interest" description="Disordered" evidence="3">
    <location>
        <begin position="283"/>
        <end position="316"/>
    </location>
</feature>
<evidence type="ECO:0000313" key="5">
    <source>
        <dbReference type="EMBL" id="KAK7071859.1"/>
    </source>
</evidence>
<keyword evidence="1 2" id="KW-1015">Disulfide bond</keyword>
<feature type="region of interest" description="Disordered" evidence="3">
    <location>
        <begin position="382"/>
        <end position="440"/>
    </location>
</feature>
<dbReference type="PROSITE" id="PS50068">
    <property type="entry name" value="LDLRA_2"/>
    <property type="match status" value="1"/>
</dbReference>
<dbReference type="Pfam" id="PF00057">
    <property type="entry name" value="Ldl_recept_a"/>
    <property type="match status" value="1"/>
</dbReference>
<feature type="compositionally biased region" description="Basic and acidic residues" evidence="3">
    <location>
        <begin position="423"/>
        <end position="434"/>
    </location>
</feature>
<feature type="region of interest" description="Disordered" evidence="3">
    <location>
        <begin position="501"/>
        <end position="546"/>
    </location>
</feature>
<dbReference type="PANTHER" id="PTHR24652:SF69">
    <property type="entry name" value="CUB DOMAIN-CONTAINING PROTEIN"/>
    <property type="match status" value="1"/>
</dbReference>
<evidence type="ECO:0000256" key="2">
    <source>
        <dbReference type="PROSITE-ProRule" id="PRU00124"/>
    </source>
</evidence>
<dbReference type="InterPro" id="IPR002172">
    <property type="entry name" value="LDrepeatLR_classA_rpt"/>
</dbReference>
<keyword evidence="4" id="KW-0812">Transmembrane</keyword>
<keyword evidence="4" id="KW-0472">Membrane</keyword>
<feature type="compositionally biased region" description="Basic and acidic residues" evidence="3">
    <location>
        <begin position="503"/>
        <end position="513"/>
    </location>
</feature>
<evidence type="ECO:0000313" key="6">
    <source>
        <dbReference type="Proteomes" id="UP001381693"/>
    </source>
</evidence>
<dbReference type="SUPFAM" id="SSF57424">
    <property type="entry name" value="LDL receptor-like module"/>
    <property type="match status" value="1"/>
</dbReference>
<dbReference type="PROSITE" id="PS01209">
    <property type="entry name" value="LDLRA_1"/>
    <property type="match status" value="1"/>
</dbReference>
<evidence type="ECO:0000256" key="4">
    <source>
        <dbReference type="SAM" id="Phobius"/>
    </source>
</evidence>
<dbReference type="InterPro" id="IPR042333">
    <property type="entry name" value="LRAD2/Mig-13-like"/>
</dbReference>
<dbReference type="AlphaFoldDB" id="A0AAN9A2I2"/>
<feature type="compositionally biased region" description="Polar residues" evidence="3">
    <location>
        <begin position="283"/>
        <end position="309"/>
    </location>
</feature>